<dbReference type="EMBL" id="VWPJ01000029">
    <property type="protein sequence ID" value="KAA5603837.1"/>
    <property type="molecule type" value="Genomic_DNA"/>
</dbReference>
<proteinExistence type="predicted"/>
<reference evidence="1 2" key="1">
    <citation type="submission" date="2019-09" db="EMBL/GenBank/DDBJ databases">
        <title>Genome sequence of Roseospira marina, one of the more divergent members of the non-sulfur purple photosynthetic bacterial family, the Rhodospirillaceae.</title>
        <authorList>
            <person name="Meyer T."/>
            <person name="Kyndt J."/>
        </authorList>
    </citation>
    <scope>NUCLEOTIDE SEQUENCE [LARGE SCALE GENOMIC DNA]</scope>
    <source>
        <strain evidence="1 2">DSM 15113</strain>
    </source>
</reference>
<organism evidence="1 2">
    <name type="scientific">Roseospira marina</name>
    <dbReference type="NCBI Taxonomy" id="140057"/>
    <lineage>
        <taxon>Bacteria</taxon>
        <taxon>Pseudomonadati</taxon>
        <taxon>Pseudomonadota</taxon>
        <taxon>Alphaproteobacteria</taxon>
        <taxon>Rhodospirillales</taxon>
        <taxon>Rhodospirillaceae</taxon>
        <taxon>Roseospira</taxon>
    </lineage>
</organism>
<gene>
    <name evidence="1" type="ORF">F1188_18850</name>
</gene>
<comment type="caution">
    <text evidence="1">The sequence shown here is derived from an EMBL/GenBank/DDBJ whole genome shotgun (WGS) entry which is preliminary data.</text>
</comment>
<sequence length="374" mass="38981">MADPIVLRCDLFPGSGAGHLKRCVVLAHALEAEGFAPRLLIDSESLESALPLDPGVAVEGVPVGPRFDEARDAVAVAARAVALGARVVLVDSYRIGPRWFETVRAAGRIVAALDDLGTAGGAHLTVTYAPGTETGAKSGAAEDADTPIRLVGPAYMITDSPDGRRSDPPVRPRRLIAHAGGTGAFEAARPMFAAIRDVAARHTLDVTWLCPGPAVAESLRRDGLAAPNHAVDLWRRDPGPLWAGYDIVVGPASTSLYEAILQGALPVSFAISDTQTSGRDQWIHLGHTLHMDRAEMASPGRAEAMLERAVTEHAALRAALAAGSRALDAHGATRVARALRALADGRPFNPEHAAAIAAHPSSPARGGWPAGAKP</sequence>
<evidence type="ECO:0000313" key="1">
    <source>
        <dbReference type="EMBL" id="KAA5603837.1"/>
    </source>
</evidence>
<name>A0A5M6I7H4_9PROT</name>
<dbReference type="RefSeq" id="WP_150064005.1">
    <property type="nucleotide sequence ID" value="NZ_JACHII010000005.1"/>
</dbReference>
<protein>
    <recommendedName>
        <fullName evidence="3">Glycosyl transferase family 28 C-terminal domain-containing protein</fullName>
    </recommendedName>
</protein>
<keyword evidence="2" id="KW-1185">Reference proteome</keyword>
<accession>A0A5M6I7H4</accession>
<evidence type="ECO:0008006" key="3">
    <source>
        <dbReference type="Google" id="ProtNLM"/>
    </source>
</evidence>
<dbReference type="Proteomes" id="UP000324065">
    <property type="component" value="Unassembled WGS sequence"/>
</dbReference>
<evidence type="ECO:0000313" key="2">
    <source>
        <dbReference type="Proteomes" id="UP000324065"/>
    </source>
</evidence>
<dbReference type="AlphaFoldDB" id="A0A5M6I7H4"/>
<dbReference type="OrthoDB" id="9788924at2"/>
<dbReference type="Gene3D" id="3.40.50.11190">
    <property type="match status" value="1"/>
</dbReference>